<dbReference type="InterPro" id="IPR042098">
    <property type="entry name" value="TauD-like_sf"/>
</dbReference>
<feature type="domain" description="TauD/TfdA-like" evidence="2">
    <location>
        <begin position="296"/>
        <end position="362"/>
    </location>
</feature>
<dbReference type="InterPro" id="IPR003819">
    <property type="entry name" value="TauD/TfdA-like"/>
</dbReference>
<dbReference type="Gene3D" id="3.60.130.10">
    <property type="entry name" value="Clavaminate synthase-like"/>
    <property type="match status" value="2"/>
</dbReference>
<gene>
    <name evidence="3" type="ORF">PEVE_00020335</name>
</gene>
<evidence type="ECO:0000313" key="4">
    <source>
        <dbReference type="Proteomes" id="UP001159427"/>
    </source>
</evidence>
<dbReference type="InterPro" id="IPR050411">
    <property type="entry name" value="AlphaKG_dependent_hydroxylases"/>
</dbReference>
<protein>
    <recommendedName>
        <fullName evidence="2">TauD/TfdA-like domain-containing protein</fullName>
    </recommendedName>
</protein>
<dbReference type="Proteomes" id="UP001159427">
    <property type="component" value="Unassembled WGS sequence"/>
</dbReference>
<name>A0ABN8M566_9CNID</name>
<keyword evidence="4" id="KW-1185">Reference proteome</keyword>
<evidence type="ECO:0000256" key="1">
    <source>
        <dbReference type="ARBA" id="ARBA00023002"/>
    </source>
</evidence>
<reference evidence="3 4" key="1">
    <citation type="submission" date="2022-05" db="EMBL/GenBank/DDBJ databases">
        <authorList>
            <consortium name="Genoscope - CEA"/>
            <person name="William W."/>
        </authorList>
    </citation>
    <scope>NUCLEOTIDE SEQUENCE [LARGE SCALE GENOMIC DNA]</scope>
</reference>
<comment type="caution">
    <text evidence="3">The sequence shown here is derived from an EMBL/GenBank/DDBJ whole genome shotgun (WGS) entry which is preliminary data.</text>
</comment>
<dbReference type="Pfam" id="PF02668">
    <property type="entry name" value="TauD"/>
    <property type="match status" value="1"/>
</dbReference>
<sequence length="366" mass="41567">MTAPAPVRLLWNRVSFYRFPTFPFSMPRSHLLHNKTRNLFSTRASLTTTDTFTPLPREEMLTKFKSRIKDRPSMAGSTGEGFPEFLAEPRESFPHGVLVTNSQQSSLAQLTAKCMEYVEENLTHHPAILFRNLPAQTEEDFSIIAREIPGKALTYEGGASLRQRIDENIGTYTANNDPHEISIDPHNEMSYNNVYPSKVSYVKIQSSFKLIPLTTFQLFICRLPETMRAIIRPNHSRLLEGKALFRPIKVSTLCSTSNLGQLLPSLATFEQQIDIKPIQTIKGRFISKDFIKTDKIQENQYPSHTFYGDGSDIEPAVIQHLLATAWSCAVGFKWRKGDLLVLDNLAVQHGRLGFEGDRKLLVYMTN</sequence>
<accession>A0ABN8M566</accession>
<dbReference type="PANTHER" id="PTHR10696">
    <property type="entry name" value="GAMMA-BUTYROBETAINE HYDROXYLASE-RELATED"/>
    <property type="match status" value="1"/>
</dbReference>
<evidence type="ECO:0000259" key="2">
    <source>
        <dbReference type="Pfam" id="PF02668"/>
    </source>
</evidence>
<organism evidence="3 4">
    <name type="scientific">Porites evermanni</name>
    <dbReference type="NCBI Taxonomy" id="104178"/>
    <lineage>
        <taxon>Eukaryota</taxon>
        <taxon>Metazoa</taxon>
        <taxon>Cnidaria</taxon>
        <taxon>Anthozoa</taxon>
        <taxon>Hexacorallia</taxon>
        <taxon>Scleractinia</taxon>
        <taxon>Fungiina</taxon>
        <taxon>Poritidae</taxon>
        <taxon>Porites</taxon>
    </lineage>
</organism>
<keyword evidence="1" id="KW-0560">Oxidoreductase</keyword>
<dbReference type="EMBL" id="CALNXI010000273">
    <property type="protein sequence ID" value="CAH3023742.1"/>
    <property type="molecule type" value="Genomic_DNA"/>
</dbReference>
<proteinExistence type="predicted"/>
<dbReference type="SUPFAM" id="SSF51197">
    <property type="entry name" value="Clavaminate synthase-like"/>
    <property type="match status" value="1"/>
</dbReference>
<evidence type="ECO:0000313" key="3">
    <source>
        <dbReference type="EMBL" id="CAH3023742.1"/>
    </source>
</evidence>
<dbReference type="PANTHER" id="PTHR10696:SF21">
    <property type="entry name" value="TAUD_TFDA-LIKE DOMAIN-CONTAINING PROTEIN"/>
    <property type="match status" value="1"/>
</dbReference>